<evidence type="ECO:0000256" key="7">
    <source>
        <dbReference type="ARBA" id="ARBA00023295"/>
    </source>
</evidence>
<evidence type="ECO:0000256" key="9">
    <source>
        <dbReference type="PIRSR" id="PIRSR617736-1"/>
    </source>
</evidence>
<feature type="binding site" evidence="10">
    <location>
        <begin position="413"/>
        <end position="414"/>
    </location>
    <ligand>
        <name>substrate</name>
    </ligand>
</feature>
<dbReference type="GO" id="GO:0005829">
    <property type="term" value="C:cytosol"/>
    <property type="evidence" value="ECO:0007669"/>
    <property type="project" value="TreeGrafter"/>
</dbReference>
<organism evidence="13 14">
    <name type="scientific">Candidatus Cellulosilyticum pullistercoris</name>
    <dbReference type="NCBI Taxonomy" id="2838521"/>
    <lineage>
        <taxon>Bacteria</taxon>
        <taxon>Bacillati</taxon>
        <taxon>Bacillota</taxon>
        <taxon>Clostridia</taxon>
        <taxon>Lachnospirales</taxon>
        <taxon>Cellulosilyticaceae</taxon>
        <taxon>Cellulosilyticum</taxon>
    </lineage>
</organism>
<evidence type="ECO:0000256" key="6">
    <source>
        <dbReference type="ARBA" id="ARBA00023277"/>
    </source>
</evidence>
<keyword evidence="6" id="KW-0119">Carbohydrate metabolism</keyword>
<feature type="binding site" evidence="10">
    <location>
        <position position="162"/>
    </location>
    <ligand>
        <name>substrate</name>
    </ligand>
</feature>
<feature type="active site" description="Nucleophile" evidence="9 11">
    <location>
        <position position="359"/>
    </location>
</feature>
<reference evidence="13" key="1">
    <citation type="journal article" date="2021" name="PeerJ">
        <title>Extensive microbial diversity within the chicken gut microbiome revealed by metagenomics and culture.</title>
        <authorList>
            <person name="Gilroy R."/>
            <person name="Ravi A."/>
            <person name="Getino M."/>
            <person name="Pursley I."/>
            <person name="Horton D.L."/>
            <person name="Alikhan N.F."/>
            <person name="Baker D."/>
            <person name="Gharbi K."/>
            <person name="Hall N."/>
            <person name="Watson M."/>
            <person name="Adriaenssens E.M."/>
            <person name="Foster-Nyarko E."/>
            <person name="Jarju S."/>
            <person name="Secka A."/>
            <person name="Antonio M."/>
            <person name="Oren A."/>
            <person name="Chaudhuri R.R."/>
            <person name="La Ragione R."/>
            <person name="Hildebrand F."/>
            <person name="Pallen M.J."/>
        </authorList>
    </citation>
    <scope>NUCLEOTIDE SEQUENCE</scope>
    <source>
        <strain evidence="13">B5-657</strain>
    </source>
</reference>
<dbReference type="PANTHER" id="PTHR10353:SF36">
    <property type="entry name" value="LP05116P"/>
    <property type="match status" value="1"/>
</dbReference>
<evidence type="ECO:0000313" key="13">
    <source>
        <dbReference type="EMBL" id="MBU3803499.1"/>
    </source>
</evidence>
<reference evidence="13" key="2">
    <citation type="submission" date="2021-04" db="EMBL/GenBank/DDBJ databases">
        <authorList>
            <person name="Gilroy R."/>
        </authorList>
    </citation>
    <scope>NUCLEOTIDE SEQUENCE</scope>
    <source>
        <strain evidence="13">B5-657</strain>
    </source>
</reference>
<dbReference type="AlphaFoldDB" id="A0A9E2K8Q8"/>
<dbReference type="InterPro" id="IPR033132">
    <property type="entry name" value="GH_1_N_CS"/>
</dbReference>
<evidence type="ECO:0000256" key="3">
    <source>
        <dbReference type="ARBA" id="ARBA00012744"/>
    </source>
</evidence>
<dbReference type="InterPro" id="IPR018120">
    <property type="entry name" value="Glyco_hydro_1_AS"/>
</dbReference>
<feature type="binding site" evidence="10">
    <location>
        <position position="118"/>
    </location>
    <ligand>
        <name>substrate</name>
    </ligand>
</feature>
<feature type="binding site" evidence="10">
    <location>
        <position position="304"/>
    </location>
    <ligand>
        <name>substrate</name>
    </ligand>
</feature>
<dbReference type="SUPFAM" id="SSF51445">
    <property type="entry name" value="(Trans)glycosidases"/>
    <property type="match status" value="1"/>
</dbReference>
<feature type="binding site" evidence="10">
    <location>
        <position position="17"/>
    </location>
    <ligand>
        <name>substrate</name>
    </ligand>
</feature>
<evidence type="ECO:0000256" key="12">
    <source>
        <dbReference type="RuleBase" id="RU361175"/>
    </source>
</evidence>
<evidence type="ECO:0000256" key="2">
    <source>
        <dbReference type="ARBA" id="ARBA00010838"/>
    </source>
</evidence>
<dbReference type="GO" id="GO:0030245">
    <property type="term" value="P:cellulose catabolic process"/>
    <property type="evidence" value="ECO:0007669"/>
    <property type="project" value="UniProtKB-KW"/>
</dbReference>
<evidence type="ECO:0000256" key="5">
    <source>
        <dbReference type="ARBA" id="ARBA00023001"/>
    </source>
</evidence>
<dbReference type="InterPro" id="IPR017736">
    <property type="entry name" value="Glyco_hydro_1_beta-glucosidase"/>
</dbReference>
<keyword evidence="7 12" id="KW-0326">Glycosidase</keyword>
<dbReference type="PRINTS" id="PR00131">
    <property type="entry name" value="GLHYDRLASE1"/>
</dbReference>
<sequence>MGFSNNFVWGVATSSYQIEGAAYEDGKGLSIWDVYCTQPDRIFEGHHGEVACDHYHRYKEDVQLMKEMGIKAYRFSISWPRVLPKGIGEVNKAGLDFYDKLVDALIEANIEPYVTLFHWDLPYELHKRGGWMNPDSPSWFAEYTKVVVERLSDRVKNFITFNEPQCFIGFGYSQGRHAPGLKQSVRDTLAMAHNVLLAHGYSVKTIRKYAKGEVKIGFAPTGSMNYPCSERKEDIEAARHSIFDMPKEIREDWAWNVTWWSDPIFWGHYPQDGLKLFKDYLPKINEGDMEIISQPIDFLGQNIYTGKEVKADENGEAIYLTRNEGSPKTALSWPITPKALYWGPRFLYERYKKPIYITENGLSCHDVISVDGQVHDPNRIDFLHRYLREFKRAAEDGIEVAGYFQWSLLDNFEWHSGYAERFGIVFVDYQNQKRIIKDSGYWYKSVIETNGEIL</sequence>
<evidence type="ECO:0000256" key="4">
    <source>
        <dbReference type="ARBA" id="ARBA00022801"/>
    </source>
</evidence>
<keyword evidence="4 12" id="KW-0378">Hydrolase</keyword>
<feature type="active site" description="Proton donor" evidence="9">
    <location>
        <position position="163"/>
    </location>
</feature>
<dbReference type="FunFam" id="3.20.20.80:FF:000004">
    <property type="entry name" value="Beta-glucosidase 6-phospho-beta-glucosidase"/>
    <property type="match status" value="1"/>
</dbReference>
<dbReference type="PROSITE" id="PS00572">
    <property type="entry name" value="GLYCOSYL_HYDROL_F1_1"/>
    <property type="match status" value="1"/>
</dbReference>
<accession>A0A9E2K8Q8</accession>
<dbReference type="EMBL" id="JAHLFQ010000036">
    <property type="protein sequence ID" value="MBU3803499.1"/>
    <property type="molecule type" value="Genomic_DNA"/>
</dbReference>
<keyword evidence="5" id="KW-0136">Cellulose degradation</keyword>
<proteinExistence type="inferred from homology"/>
<evidence type="ECO:0000256" key="10">
    <source>
        <dbReference type="PIRSR" id="PIRSR617736-2"/>
    </source>
</evidence>
<dbReference type="Gene3D" id="3.20.20.80">
    <property type="entry name" value="Glycosidases"/>
    <property type="match status" value="1"/>
</dbReference>
<dbReference type="EC" id="3.2.1.21" evidence="3 12"/>
<feature type="binding site" evidence="10">
    <location>
        <position position="406"/>
    </location>
    <ligand>
        <name>substrate</name>
    </ligand>
</feature>
<dbReference type="NCBIfam" id="TIGR03356">
    <property type="entry name" value="BGL"/>
    <property type="match status" value="1"/>
</dbReference>
<dbReference type="Proteomes" id="UP000824229">
    <property type="component" value="Unassembled WGS sequence"/>
</dbReference>
<evidence type="ECO:0000256" key="11">
    <source>
        <dbReference type="PROSITE-ProRule" id="PRU10055"/>
    </source>
</evidence>
<comment type="similarity">
    <text evidence="2 12">Belongs to the glycosyl hydrolase 1 family.</text>
</comment>
<comment type="catalytic activity">
    <reaction evidence="1 12">
        <text>Hydrolysis of terminal, non-reducing beta-D-glucosyl residues with release of beta-D-glucose.</text>
        <dbReference type="EC" id="3.2.1.21"/>
    </reaction>
</comment>
<dbReference type="PROSITE" id="PS00653">
    <property type="entry name" value="GLYCOSYL_HYDROL_F1_2"/>
    <property type="match status" value="1"/>
</dbReference>
<evidence type="ECO:0000313" key="14">
    <source>
        <dbReference type="Proteomes" id="UP000824229"/>
    </source>
</evidence>
<dbReference type="PANTHER" id="PTHR10353">
    <property type="entry name" value="GLYCOSYL HYDROLASE"/>
    <property type="match status" value="1"/>
</dbReference>
<name>A0A9E2K8Q8_9FIRM</name>
<dbReference type="InterPro" id="IPR017853">
    <property type="entry name" value="GH"/>
</dbReference>
<comment type="caution">
    <text evidence="13">The sequence shown here is derived from an EMBL/GenBank/DDBJ whole genome shotgun (WGS) entry which is preliminary data.</text>
</comment>
<protein>
    <recommendedName>
        <fullName evidence="3 12">Beta-glucosidase</fullName>
        <ecNumber evidence="3 12">3.2.1.21</ecNumber>
    </recommendedName>
</protein>
<keyword evidence="8" id="KW-0624">Polysaccharide degradation</keyword>
<gene>
    <name evidence="13" type="ORF">H9872_01910</name>
</gene>
<dbReference type="GO" id="GO:0008422">
    <property type="term" value="F:beta-glucosidase activity"/>
    <property type="evidence" value="ECO:0007669"/>
    <property type="project" value="UniProtKB-EC"/>
</dbReference>
<evidence type="ECO:0000256" key="1">
    <source>
        <dbReference type="ARBA" id="ARBA00000448"/>
    </source>
</evidence>
<evidence type="ECO:0000256" key="8">
    <source>
        <dbReference type="ARBA" id="ARBA00023326"/>
    </source>
</evidence>
<dbReference type="InterPro" id="IPR001360">
    <property type="entry name" value="Glyco_hydro_1"/>
</dbReference>
<dbReference type="Pfam" id="PF00232">
    <property type="entry name" value="Glyco_hydro_1"/>
    <property type="match status" value="1"/>
</dbReference>